<organism evidence="2">
    <name type="scientific">Oppiella nova</name>
    <dbReference type="NCBI Taxonomy" id="334625"/>
    <lineage>
        <taxon>Eukaryota</taxon>
        <taxon>Metazoa</taxon>
        <taxon>Ecdysozoa</taxon>
        <taxon>Arthropoda</taxon>
        <taxon>Chelicerata</taxon>
        <taxon>Arachnida</taxon>
        <taxon>Acari</taxon>
        <taxon>Acariformes</taxon>
        <taxon>Sarcoptiformes</taxon>
        <taxon>Oribatida</taxon>
        <taxon>Brachypylina</taxon>
        <taxon>Oppioidea</taxon>
        <taxon>Oppiidae</taxon>
        <taxon>Oppiella</taxon>
    </lineage>
</organism>
<feature type="compositionally biased region" description="Polar residues" evidence="1">
    <location>
        <begin position="13"/>
        <end position="39"/>
    </location>
</feature>
<dbReference type="Proteomes" id="UP000728032">
    <property type="component" value="Unassembled WGS sequence"/>
</dbReference>
<dbReference type="EMBL" id="CAJPVJ010047352">
    <property type="protein sequence ID" value="CAG2182715.1"/>
    <property type="molecule type" value="Genomic_DNA"/>
</dbReference>
<evidence type="ECO:0000256" key="1">
    <source>
        <dbReference type="SAM" id="MobiDB-lite"/>
    </source>
</evidence>
<proteinExistence type="predicted"/>
<feature type="compositionally biased region" description="Low complexity" evidence="1">
    <location>
        <begin position="64"/>
        <end position="83"/>
    </location>
</feature>
<gene>
    <name evidence="2" type="ORF">ONB1V03_LOCUS22136</name>
</gene>
<protein>
    <submittedName>
        <fullName evidence="2">Uncharacterized protein</fullName>
    </submittedName>
</protein>
<dbReference type="EMBL" id="OC962177">
    <property type="protein sequence ID" value="CAD7665579.1"/>
    <property type="molecule type" value="Genomic_DNA"/>
</dbReference>
<accession>A0A7R9MSX0</accession>
<dbReference type="OrthoDB" id="10516954at2759"/>
<keyword evidence="3" id="KW-1185">Reference proteome</keyword>
<evidence type="ECO:0000313" key="3">
    <source>
        <dbReference type="Proteomes" id="UP000728032"/>
    </source>
</evidence>
<feature type="region of interest" description="Disordered" evidence="1">
    <location>
        <begin position="1"/>
        <end position="89"/>
    </location>
</feature>
<dbReference type="AlphaFoldDB" id="A0A7R9MSX0"/>
<reference evidence="2" key="1">
    <citation type="submission" date="2020-11" db="EMBL/GenBank/DDBJ databases">
        <authorList>
            <person name="Tran Van P."/>
        </authorList>
    </citation>
    <scope>NUCLEOTIDE SEQUENCE</scope>
</reference>
<name>A0A7R9MSX0_9ACAR</name>
<feature type="compositionally biased region" description="Basic and acidic residues" evidence="1">
    <location>
        <begin position="1"/>
        <end position="10"/>
    </location>
</feature>
<sequence length="89" mass="9955">MSNSEEEKFALNKQIQEMQNALRAAQSSGSRRNTQSAQQLEEGRPQARPPSATGAPPGPPDPSKAPQQQQRPQQQQQQQQQQQFSEKMV</sequence>
<evidence type="ECO:0000313" key="2">
    <source>
        <dbReference type="EMBL" id="CAD7665579.1"/>
    </source>
</evidence>